<comment type="catalytic activity">
    <reaction evidence="4">
        <text>L-methionyl-tRNA(fMet) + (6R)-10-formyltetrahydrofolate = N-formyl-L-methionyl-tRNA(fMet) + (6S)-5,6,7,8-tetrahydrofolate + H(+)</text>
        <dbReference type="Rhea" id="RHEA:24380"/>
        <dbReference type="Rhea" id="RHEA-COMP:9952"/>
        <dbReference type="Rhea" id="RHEA-COMP:9953"/>
        <dbReference type="ChEBI" id="CHEBI:15378"/>
        <dbReference type="ChEBI" id="CHEBI:57453"/>
        <dbReference type="ChEBI" id="CHEBI:78530"/>
        <dbReference type="ChEBI" id="CHEBI:78844"/>
        <dbReference type="ChEBI" id="CHEBI:195366"/>
        <dbReference type="EC" id="2.1.2.9"/>
    </reaction>
</comment>
<proteinExistence type="predicted"/>
<organism evidence="6 7">
    <name type="scientific">Kluyvera cryocrescens</name>
    <name type="common">Kluyvera citrophila</name>
    <dbReference type="NCBI Taxonomy" id="580"/>
    <lineage>
        <taxon>Bacteria</taxon>
        <taxon>Pseudomonadati</taxon>
        <taxon>Pseudomonadota</taxon>
        <taxon>Gammaproteobacteria</taxon>
        <taxon>Enterobacterales</taxon>
        <taxon>Enterobacteriaceae</taxon>
        <taxon>Kluyvera</taxon>
    </lineage>
</organism>
<dbReference type="GO" id="GO:0004479">
    <property type="term" value="F:methionyl-tRNA formyltransferase activity"/>
    <property type="evidence" value="ECO:0007669"/>
    <property type="project" value="UniProtKB-EC"/>
</dbReference>
<dbReference type="Gene3D" id="3.10.25.10">
    <property type="entry name" value="Formyl transferase, C-terminal domain"/>
    <property type="match status" value="1"/>
</dbReference>
<feature type="domain" description="Formyl transferase C-terminal" evidence="5">
    <location>
        <begin position="12"/>
        <end position="68"/>
    </location>
</feature>
<gene>
    <name evidence="6" type="primary">arnA_3</name>
    <name evidence="6" type="ORF">NCTC12993_01064</name>
</gene>
<name>A0A485AD55_KLUCR</name>
<evidence type="ECO:0000256" key="1">
    <source>
        <dbReference type="ARBA" id="ARBA00002606"/>
    </source>
</evidence>
<protein>
    <recommendedName>
        <fullName evidence="3">Methionyl-tRNA formyltransferase</fullName>
        <ecNumber evidence="2">2.1.2.9</ecNumber>
    </recommendedName>
</protein>
<evidence type="ECO:0000259" key="5">
    <source>
        <dbReference type="Pfam" id="PF02911"/>
    </source>
</evidence>
<accession>A0A485AD55</accession>
<sequence>MMPQATYVGRRTPEDGRLEWEKPAQTLHNLVRAVSDPWPGAFGFVGTSKFIVWKSRVRTDLPAAKTGHRAFRRAAGWSPVAKGRWKS</sequence>
<evidence type="ECO:0000256" key="3">
    <source>
        <dbReference type="ARBA" id="ARBA00016014"/>
    </source>
</evidence>
<keyword evidence="7" id="KW-1185">Reference proteome</keyword>
<evidence type="ECO:0000313" key="6">
    <source>
        <dbReference type="EMBL" id="VFS58655.1"/>
    </source>
</evidence>
<dbReference type="SUPFAM" id="SSF50486">
    <property type="entry name" value="FMT C-terminal domain-like"/>
    <property type="match status" value="1"/>
</dbReference>
<dbReference type="InterPro" id="IPR005793">
    <property type="entry name" value="Formyl_trans_C"/>
</dbReference>
<evidence type="ECO:0000313" key="7">
    <source>
        <dbReference type="Proteomes" id="UP000401081"/>
    </source>
</evidence>
<evidence type="ECO:0000256" key="4">
    <source>
        <dbReference type="ARBA" id="ARBA00048558"/>
    </source>
</evidence>
<dbReference type="InterPro" id="IPR037022">
    <property type="entry name" value="Formyl_trans_C_sf"/>
</dbReference>
<dbReference type="EC" id="2.1.2.9" evidence="2"/>
<dbReference type="EMBL" id="CAADJD010000012">
    <property type="protein sequence ID" value="VFS58655.1"/>
    <property type="molecule type" value="Genomic_DNA"/>
</dbReference>
<dbReference type="Pfam" id="PF02911">
    <property type="entry name" value="Formyl_trans_C"/>
    <property type="match status" value="1"/>
</dbReference>
<dbReference type="Proteomes" id="UP000401081">
    <property type="component" value="Unassembled WGS sequence"/>
</dbReference>
<dbReference type="InterPro" id="IPR011034">
    <property type="entry name" value="Formyl_transferase-like_C_sf"/>
</dbReference>
<dbReference type="AlphaFoldDB" id="A0A485AD55"/>
<comment type="function">
    <text evidence="1">Attaches a formyl group to the free amino group of methionyl-tRNA(fMet). The formyl group appears to play a dual role in the initiator identity of N-formylmethionyl-tRNA by promoting its recognition by IF2 and preventing the misappropriation of this tRNA by the elongation apparatus.</text>
</comment>
<reference evidence="6 7" key="1">
    <citation type="submission" date="2019-03" db="EMBL/GenBank/DDBJ databases">
        <authorList>
            <consortium name="Pathogen Informatics"/>
        </authorList>
    </citation>
    <scope>NUCLEOTIDE SEQUENCE [LARGE SCALE GENOMIC DNA]</scope>
    <source>
        <strain evidence="6 7">NCTC12993</strain>
    </source>
</reference>
<evidence type="ECO:0000256" key="2">
    <source>
        <dbReference type="ARBA" id="ARBA00012261"/>
    </source>
</evidence>